<accession>A0A0F9LZJ0</accession>
<keyword evidence="1" id="KW-0472">Membrane</keyword>
<gene>
    <name evidence="2" type="ORF">LCGC14_1521640</name>
</gene>
<reference evidence="2" key="1">
    <citation type="journal article" date="2015" name="Nature">
        <title>Complex archaea that bridge the gap between prokaryotes and eukaryotes.</title>
        <authorList>
            <person name="Spang A."/>
            <person name="Saw J.H."/>
            <person name="Jorgensen S.L."/>
            <person name="Zaremba-Niedzwiedzka K."/>
            <person name="Martijn J."/>
            <person name="Lind A.E."/>
            <person name="van Eijk R."/>
            <person name="Schleper C."/>
            <person name="Guy L."/>
            <person name="Ettema T.J."/>
        </authorList>
    </citation>
    <scope>NUCLEOTIDE SEQUENCE</scope>
</reference>
<comment type="caution">
    <text evidence="2">The sequence shown here is derived from an EMBL/GenBank/DDBJ whole genome shotgun (WGS) entry which is preliminary data.</text>
</comment>
<dbReference type="AlphaFoldDB" id="A0A0F9LZJ0"/>
<proteinExistence type="predicted"/>
<keyword evidence="1" id="KW-0812">Transmembrane</keyword>
<name>A0A0F9LZJ0_9ZZZZ</name>
<evidence type="ECO:0000256" key="1">
    <source>
        <dbReference type="SAM" id="Phobius"/>
    </source>
</evidence>
<evidence type="ECO:0000313" key="2">
    <source>
        <dbReference type="EMBL" id="KKM62442.1"/>
    </source>
</evidence>
<keyword evidence="1" id="KW-1133">Transmembrane helix</keyword>
<organism evidence="2">
    <name type="scientific">marine sediment metagenome</name>
    <dbReference type="NCBI Taxonomy" id="412755"/>
    <lineage>
        <taxon>unclassified sequences</taxon>
        <taxon>metagenomes</taxon>
        <taxon>ecological metagenomes</taxon>
    </lineage>
</organism>
<dbReference type="EMBL" id="LAZR01011294">
    <property type="protein sequence ID" value="KKM62442.1"/>
    <property type="molecule type" value="Genomic_DNA"/>
</dbReference>
<sequence length="105" mass="12406">MNFNFVLDIVIVVSLGTILYVIARALPRINDEEQEPELKMPWTLVYLEKADNHVKIITEKFLRRTRVVLMKFDNSVDNRLRTLRKNNGKNGNLLIELEEEEHIEE</sequence>
<feature type="transmembrane region" description="Helical" evidence="1">
    <location>
        <begin position="6"/>
        <end position="23"/>
    </location>
</feature>
<protein>
    <submittedName>
        <fullName evidence="2">Uncharacterized protein</fullName>
    </submittedName>
</protein>